<protein>
    <submittedName>
        <fullName evidence="1">Uncharacterized protein</fullName>
    </submittedName>
</protein>
<accession>A0ABW2YIR7</accession>
<sequence length="73" mass="7964">MKLRFYVDVNPYTDPARWAMFATTQPAAKADNAKRIAFDVTIPDSLVYSIDGFAAEVSQIEQVPAPPSSEGEG</sequence>
<proteinExistence type="predicted"/>
<comment type="caution">
    <text evidence="1">The sequence shown here is derived from an EMBL/GenBank/DDBJ whole genome shotgun (WGS) entry which is preliminary data.</text>
</comment>
<evidence type="ECO:0000313" key="1">
    <source>
        <dbReference type="EMBL" id="MFD0738293.1"/>
    </source>
</evidence>
<organism evidence="1 2">
    <name type="scientific">Lysobacter koreensis</name>
    <dbReference type="NCBI Taxonomy" id="266122"/>
    <lineage>
        <taxon>Bacteria</taxon>
        <taxon>Pseudomonadati</taxon>
        <taxon>Pseudomonadota</taxon>
        <taxon>Gammaproteobacteria</taxon>
        <taxon>Lysobacterales</taxon>
        <taxon>Lysobacteraceae</taxon>
        <taxon>Lysobacter</taxon>
    </lineage>
</organism>
<dbReference type="Proteomes" id="UP001597090">
    <property type="component" value="Unassembled WGS sequence"/>
</dbReference>
<evidence type="ECO:0000313" key="2">
    <source>
        <dbReference type="Proteomes" id="UP001597090"/>
    </source>
</evidence>
<name>A0ABW2YIR7_9GAMM</name>
<dbReference type="RefSeq" id="WP_386811225.1">
    <property type="nucleotide sequence ID" value="NZ_JBHTIH010000002.1"/>
</dbReference>
<dbReference type="EMBL" id="JBHTIH010000002">
    <property type="protein sequence ID" value="MFD0738293.1"/>
    <property type="molecule type" value="Genomic_DNA"/>
</dbReference>
<gene>
    <name evidence="1" type="ORF">ACFQZQ_03180</name>
</gene>
<reference evidence="2" key="1">
    <citation type="journal article" date="2019" name="Int. J. Syst. Evol. Microbiol.">
        <title>The Global Catalogue of Microorganisms (GCM) 10K type strain sequencing project: providing services to taxonomists for standard genome sequencing and annotation.</title>
        <authorList>
            <consortium name="The Broad Institute Genomics Platform"/>
            <consortium name="The Broad Institute Genome Sequencing Center for Infectious Disease"/>
            <person name="Wu L."/>
            <person name="Ma J."/>
        </authorList>
    </citation>
    <scope>NUCLEOTIDE SEQUENCE [LARGE SCALE GENOMIC DNA]</scope>
    <source>
        <strain evidence="2">CCUG 55491</strain>
    </source>
</reference>
<keyword evidence="2" id="KW-1185">Reference proteome</keyword>